<name>A0A9P0CTV2_9CUCU</name>
<sequence>MTCHWLDEDLKRQSVALTCQRFAGTHSYERIAETLEDIHKKYNLDTTKLLATVTDNVSIFVKLFKEFDLNIGNKEHSAEEDSDSEEKEDEVVFKPIILSDSESTLDSSNFTQERCASHTINLIATTDYKNSVNGLLPLRQKNTLFSKCSKLWNKCGRPKSAEIIQEELGHKLKVPGITRWNSTYNAQR</sequence>
<gene>
    <name evidence="1" type="ORF">PSYICH_LOCUS9509</name>
</gene>
<evidence type="ECO:0000313" key="1">
    <source>
        <dbReference type="EMBL" id="CAH1108061.1"/>
    </source>
</evidence>
<protein>
    <recommendedName>
        <fullName evidence="3">Transposase</fullName>
    </recommendedName>
</protein>
<dbReference type="InterPro" id="IPR012337">
    <property type="entry name" value="RNaseH-like_sf"/>
</dbReference>
<accession>A0A9P0CTV2</accession>
<dbReference type="AlphaFoldDB" id="A0A9P0CTV2"/>
<keyword evidence="2" id="KW-1185">Reference proteome</keyword>
<reference evidence="1" key="1">
    <citation type="submission" date="2022-01" db="EMBL/GenBank/DDBJ databases">
        <authorList>
            <person name="King R."/>
        </authorList>
    </citation>
    <scope>NUCLEOTIDE SEQUENCE</scope>
</reference>
<dbReference type="SUPFAM" id="SSF53098">
    <property type="entry name" value="Ribonuclease H-like"/>
    <property type="match status" value="1"/>
</dbReference>
<dbReference type="EMBL" id="OV651815">
    <property type="protein sequence ID" value="CAH1108061.1"/>
    <property type="molecule type" value="Genomic_DNA"/>
</dbReference>
<dbReference type="OrthoDB" id="8912104at2759"/>
<evidence type="ECO:0008006" key="3">
    <source>
        <dbReference type="Google" id="ProtNLM"/>
    </source>
</evidence>
<evidence type="ECO:0000313" key="2">
    <source>
        <dbReference type="Proteomes" id="UP001153636"/>
    </source>
</evidence>
<proteinExistence type="predicted"/>
<dbReference type="PANTHER" id="PTHR47501">
    <property type="entry name" value="TRANSPOSASE-RELATED"/>
    <property type="match status" value="1"/>
</dbReference>
<organism evidence="1 2">
    <name type="scientific">Psylliodes chrysocephalus</name>
    <dbReference type="NCBI Taxonomy" id="3402493"/>
    <lineage>
        <taxon>Eukaryota</taxon>
        <taxon>Metazoa</taxon>
        <taxon>Ecdysozoa</taxon>
        <taxon>Arthropoda</taxon>
        <taxon>Hexapoda</taxon>
        <taxon>Insecta</taxon>
        <taxon>Pterygota</taxon>
        <taxon>Neoptera</taxon>
        <taxon>Endopterygota</taxon>
        <taxon>Coleoptera</taxon>
        <taxon>Polyphaga</taxon>
        <taxon>Cucujiformia</taxon>
        <taxon>Chrysomeloidea</taxon>
        <taxon>Chrysomelidae</taxon>
        <taxon>Galerucinae</taxon>
        <taxon>Alticini</taxon>
        <taxon>Psylliodes</taxon>
    </lineage>
</organism>
<dbReference type="Proteomes" id="UP001153636">
    <property type="component" value="Chromosome 3"/>
</dbReference>
<dbReference type="PANTHER" id="PTHR47501:SF5">
    <property type="entry name" value="HAT C-TERMINAL DIMERISATION DOMAIN-CONTAINING PROTEIN"/>
    <property type="match status" value="1"/>
</dbReference>